<reference evidence="2 3" key="1">
    <citation type="journal article" date="2016" name="Nat. Commun.">
        <title>Thousands of microbial genomes shed light on interconnected biogeochemical processes in an aquifer system.</title>
        <authorList>
            <person name="Anantharaman K."/>
            <person name="Brown C.T."/>
            <person name="Hug L.A."/>
            <person name="Sharon I."/>
            <person name="Castelle C.J."/>
            <person name="Probst A.J."/>
            <person name="Thomas B.C."/>
            <person name="Singh A."/>
            <person name="Wilkins M.J."/>
            <person name="Karaoz U."/>
            <person name="Brodie E.L."/>
            <person name="Williams K.H."/>
            <person name="Hubbard S.S."/>
            <person name="Banfield J.F."/>
        </authorList>
    </citation>
    <scope>NUCLEOTIDE SEQUENCE [LARGE SCALE GENOMIC DNA]</scope>
</reference>
<dbReference type="CDD" id="cd06530">
    <property type="entry name" value="S26_SPase_I"/>
    <property type="match status" value="1"/>
</dbReference>
<evidence type="ECO:0000313" key="2">
    <source>
        <dbReference type="EMBL" id="OHA46431.1"/>
    </source>
</evidence>
<protein>
    <recommendedName>
        <fullName evidence="1">Peptidase S26 domain-containing protein</fullName>
    </recommendedName>
</protein>
<dbReference type="GO" id="GO:0006465">
    <property type="term" value="P:signal peptide processing"/>
    <property type="evidence" value="ECO:0007669"/>
    <property type="project" value="InterPro"/>
</dbReference>
<sequence length="84" mass="9507">MAPAFLKGERLVISFLPYFFGGPKIGDVVVLRHPQQKNLLLLKRINDIKDNKYTVIGDNLNGTDSRTFGLIDRKNIVGKFVAKY</sequence>
<comment type="caution">
    <text evidence="2">The sequence shown here is derived from an EMBL/GenBank/DDBJ whole genome shotgun (WGS) entry which is preliminary data.</text>
</comment>
<feature type="domain" description="Peptidase S26" evidence="1">
    <location>
        <begin position="47"/>
        <end position="82"/>
    </location>
</feature>
<proteinExistence type="predicted"/>
<feature type="domain" description="Peptidase S26" evidence="1">
    <location>
        <begin position="1"/>
        <end position="45"/>
    </location>
</feature>
<dbReference type="InterPro" id="IPR019533">
    <property type="entry name" value="Peptidase_S26"/>
</dbReference>
<dbReference type="Gene3D" id="2.10.109.10">
    <property type="entry name" value="Umud Fragment, subunit A"/>
    <property type="match status" value="1"/>
</dbReference>
<dbReference type="Proteomes" id="UP000178869">
    <property type="component" value="Unassembled WGS sequence"/>
</dbReference>
<dbReference type="Pfam" id="PF10502">
    <property type="entry name" value="Peptidase_S26"/>
    <property type="match status" value="2"/>
</dbReference>
<dbReference type="EMBL" id="MHSR01000016">
    <property type="protein sequence ID" value="OHA46431.1"/>
    <property type="molecule type" value="Genomic_DNA"/>
</dbReference>
<dbReference type="GO" id="GO:0004252">
    <property type="term" value="F:serine-type endopeptidase activity"/>
    <property type="evidence" value="ECO:0007669"/>
    <property type="project" value="InterPro"/>
</dbReference>
<name>A0A1G2PFM7_9BACT</name>
<dbReference type="InterPro" id="IPR036286">
    <property type="entry name" value="LexA/Signal_pep-like_sf"/>
</dbReference>
<evidence type="ECO:0000259" key="1">
    <source>
        <dbReference type="Pfam" id="PF10502"/>
    </source>
</evidence>
<gene>
    <name evidence="2" type="ORF">A2828_00425</name>
</gene>
<organism evidence="2 3">
    <name type="scientific">Candidatus Terrybacteria bacterium RIFCSPHIGHO2_01_FULL_43_35</name>
    <dbReference type="NCBI Taxonomy" id="1802361"/>
    <lineage>
        <taxon>Bacteria</taxon>
        <taxon>Candidatus Terryibacteriota</taxon>
    </lineage>
</organism>
<dbReference type="SUPFAM" id="SSF51306">
    <property type="entry name" value="LexA/Signal peptidase"/>
    <property type="match status" value="1"/>
</dbReference>
<accession>A0A1G2PFM7</accession>
<dbReference type="AlphaFoldDB" id="A0A1G2PFM7"/>
<evidence type="ECO:0000313" key="3">
    <source>
        <dbReference type="Proteomes" id="UP000178869"/>
    </source>
</evidence>